<evidence type="ECO:0000256" key="6">
    <source>
        <dbReference type="ARBA" id="ARBA00023136"/>
    </source>
</evidence>
<keyword evidence="3" id="KW-0813">Transport</keyword>
<evidence type="ECO:0000256" key="3">
    <source>
        <dbReference type="ARBA" id="ARBA00022448"/>
    </source>
</evidence>
<comment type="caution">
    <text evidence="10">The sequence shown here is derived from an EMBL/GenBank/DDBJ whole genome shotgun (WGS) entry which is preliminary data.</text>
</comment>
<evidence type="ECO:0000313" key="11">
    <source>
        <dbReference type="Proteomes" id="UP001472677"/>
    </source>
</evidence>
<dbReference type="SUPFAM" id="SSF103473">
    <property type="entry name" value="MFS general substrate transporter"/>
    <property type="match status" value="1"/>
</dbReference>
<dbReference type="InterPro" id="IPR004324">
    <property type="entry name" value="FBT"/>
</dbReference>
<dbReference type="InterPro" id="IPR024752">
    <property type="entry name" value="Myb/SANT-like_dom"/>
</dbReference>
<feature type="transmembrane region" description="Helical" evidence="8">
    <location>
        <begin position="185"/>
        <end position="203"/>
    </location>
</feature>
<evidence type="ECO:0000256" key="5">
    <source>
        <dbReference type="ARBA" id="ARBA00022989"/>
    </source>
</evidence>
<evidence type="ECO:0000313" key="10">
    <source>
        <dbReference type="EMBL" id="KAK8582064.1"/>
    </source>
</evidence>
<evidence type="ECO:0000256" key="8">
    <source>
        <dbReference type="SAM" id="Phobius"/>
    </source>
</evidence>
<keyword evidence="5 8" id="KW-1133">Transmembrane helix</keyword>
<feature type="region of interest" description="Disordered" evidence="7">
    <location>
        <begin position="1153"/>
        <end position="1184"/>
    </location>
</feature>
<dbReference type="InterPro" id="IPR039309">
    <property type="entry name" value="BT1"/>
</dbReference>
<protein>
    <recommendedName>
        <fullName evidence="9">Myb/SANT-like domain-containing protein</fullName>
    </recommendedName>
</protein>
<feature type="compositionally biased region" description="Basic and acidic residues" evidence="7">
    <location>
        <begin position="1155"/>
        <end position="1164"/>
    </location>
</feature>
<feature type="transmembrane region" description="Helical" evidence="8">
    <location>
        <begin position="300"/>
        <end position="319"/>
    </location>
</feature>
<keyword evidence="11" id="KW-1185">Reference proteome</keyword>
<feature type="transmembrane region" description="Helical" evidence="8">
    <location>
        <begin position="210"/>
        <end position="229"/>
    </location>
</feature>
<dbReference type="Pfam" id="PF03092">
    <property type="entry name" value="BT1"/>
    <property type="match status" value="1"/>
</dbReference>
<dbReference type="PANTHER" id="PTHR46929:SF28">
    <property type="entry name" value="MYB_SANT-LIKE DNA-BINDING DOMAIN PROTEIN"/>
    <property type="match status" value="1"/>
</dbReference>
<feature type="transmembrane region" description="Helical" evidence="8">
    <location>
        <begin position="362"/>
        <end position="380"/>
    </location>
</feature>
<dbReference type="EMBL" id="JBBPBM010000006">
    <property type="protein sequence ID" value="KAK8582064.1"/>
    <property type="molecule type" value="Genomic_DNA"/>
</dbReference>
<evidence type="ECO:0000256" key="1">
    <source>
        <dbReference type="ARBA" id="ARBA00004141"/>
    </source>
</evidence>
<dbReference type="PANTHER" id="PTHR46929">
    <property type="entry name" value="EXPRESSED PROTEIN"/>
    <property type="match status" value="1"/>
</dbReference>
<evidence type="ECO:0000256" key="2">
    <source>
        <dbReference type="ARBA" id="ARBA00007015"/>
    </source>
</evidence>
<proteinExistence type="inferred from homology"/>
<dbReference type="NCBIfam" id="TIGR00788">
    <property type="entry name" value="fbt"/>
    <property type="match status" value="1"/>
</dbReference>
<gene>
    <name evidence="10" type="ORF">V6N12_072262</name>
</gene>
<comment type="similarity">
    <text evidence="2">Belongs to the major facilitator superfamily. Folate-biopterin transporter (TC 2.A.71) family.</text>
</comment>
<name>A0ABR2FMA9_9ROSI</name>
<dbReference type="Gene3D" id="1.20.1250.20">
    <property type="entry name" value="MFS general substrate transporter like domains"/>
    <property type="match status" value="1"/>
</dbReference>
<feature type="compositionally biased region" description="Basic and acidic residues" evidence="7">
    <location>
        <begin position="1172"/>
        <end position="1184"/>
    </location>
</feature>
<evidence type="ECO:0000256" key="4">
    <source>
        <dbReference type="ARBA" id="ARBA00022692"/>
    </source>
</evidence>
<keyword evidence="4 8" id="KW-0812">Transmembrane</keyword>
<evidence type="ECO:0000256" key="7">
    <source>
        <dbReference type="SAM" id="MobiDB-lite"/>
    </source>
</evidence>
<reference evidence="10 11" key="1">
    <citation type="journal article" date="2024" name="G3 (Bethesda)">
        <title>Genome assembly of Hibiscus sabdariffa L. provides insights into metabolisms of medicinal natural products.</title>
        <authorList>
            <person name="Kim T."/>
        </authorList>
    </citation>
    <scope>NUCLEOTIDE SEQUENCE [LARGE SCALE GENOMIC DNA]</scope>
    <source>
        <strain evidence="10">TK-2024</strain>
        <tissue evidence="10">Old leaves</tissue>
    </source>
</reference>
<feature type="transmembrane region" description="Helical" evidence="8">
    <location>
        <begin position="331"/>
        <end position="350"/>
    </location>
</feature>
<feature type="transmembrane region" description="Helical" evidence="8">
    <location>
        <begin position="400"/>
        <end position="423"/>
    </location>
</feature>
<comment type="subcellular location">
    <subcellularLocation>
        <location evidence="1">Membrane</location>
        <topology evidence="1">Multi-pass membrane protein</topology>
    </subcellularLocation>
</comment>
<feature type="transmembrane region" description="Helical" evidence="8">
    <location>
        <begin position="118"/>
        <end position="135"/>
    </location>
</feature>
<dbReference type="Pfam" id="PF12776">
    <property type="entry name" value="Myb_DNA-bind_3"/>
    <property type="match status" value="4"/>
</dbReference>
<evidence type="ECO:0000259" key="9">
    <source>
        <dbReference type="Pfam" id="PF12776"/>
    </source>
</evidence>
<feature type="domain" description="Myb/SANT-like" evidence="9">
    <location>
        <begin position="512"/>
        <end position="606"/>
    </location>
</feature>
<keyword evidence="6 8" id="KW-0472">Membrane</keyword>
<feature type="transmembrane region" description="Helical" evidence="8">
    <location>
        <begin position="44"/>
        <end position="65"/>
    </location>
</feature>
<feature type="transmembrane region" description="Helical" evidence="8">
    <location>
        <begin position="435"/>
        <end position="456"/>
    </location>
</feature>
<dbReference type="CDD" id="cd17484">
    <property type="entry name" value="MFS_FBT"/>
    <property type="match status" value="1"/>
</dbReference>
<sequence>MVEEENIEACRKAVEEDDEPKGGLCYCFWGPIHWFKMLAVEMHWSFVFGVVSVYGINQGFGGALYRIGTEYYMKDVQKVQPSEAQVYSGITSIPWIIKPVWGLLTDVLPIMGYRRRPYFILSGLLGVVSMLFISLESKMQLVSALLTLTAGNTAVAVADVTVDACVAQNSITHPSRAADMQSLCALSYSFGGLLGFSISGVFIHLIGPKGVFGLLTLPAALVSLVGMLLSEPQVSNFAYSEVNRKFLDAAKAMWTTLKGPDVWRPCLYMYLSLAVSLNINEGLFYWYTDAREGPSFSKETVGYIFSMGAIGALLGAILYQNVLKNRPLRDMLFWTQLLFGLAGMLDLMLVQRMNLKFGIPDYLFVVIGEAISQMITRLKWMPLLVLSSKLCPSGIEGTFFALLMSIDNFGGLSASWGGGLLLHVLNVTRTKFDDLWLVILIRNILRVCPICLLFLVPKGDPDSFILSTDDEAETPEPDNIELAPNYALLLFLREYKEMGSQAPASNDRTRTYWTPTMERYFIDLMLEQMHRGNRVGHTFSKQAWTDMLTIFNAKFGSQYDKDVLKSRYTNLWKQFNDVKNLLGQNGFSWDESRQMVVADEYVWNAYIKACPDARSYKTKAVLNFNDLCLIYGYATADGRYSRSSHDLDFDDEVQGLNMGEAMSSFPSTKNERPRTEWNADMDQYFIELMLDQLGRGNKVDNTFSKQAWTDMLALFNARFGHQHGKRVLRHRYKKLWKYYSDLKVILKQNGFTWDETQLMVTADNDVWDAYIKAHPHARTYKMKTLPSYNDLRLIYGEVIDDGGLDKLPQEYDVSSTTTGEKKGNATSDRTRTFWTPPMDRYLIDLLLDQVQRGNKLGQTFLTQAWVDMITSFNVKFGSHYDKEVLKNRYKHFRRLYNDIKILLEQSGFSWDEAKDMVTAEDSVWNAYIKSHPDARSYRVKTVPSYPKLRVIFDQENFHGRYDRLAQNVGADDDVTVLMSYNDNEKNDHLPIGIDHEFEWTATMDRFFMDLLLQQVLEGNKINRVFNEQAWANMVESFNENFGLQLDKNVLENQYICLMKQYNDISDLLGHSGFLWDEEKQMVVANNDDWEVYMKEHPDTVSYRDKVLDSYSDLCKIFREVLDEIPSVQILGVETDCCASDVILDGPCGNLQTPDVDIHSSDQQRKRPTATPDIERASKAQKTEQDMLSKMSAAVARLASKNGNKNYSSIENAVDALQALPDMDDELLLDACNLLEDERKAKTFLALDVTLRKKWLLRKLRSQ</sequence>
<feature type="domain" description="Myb/SANT-like" evidence="9">
    <location>
        <begin position="834"/>
        <end position="927"/>
    </location>
</feature>
<dbReference type="Proteomes" id="UP001472677">
    <property type="component" value="Unassembled WGS sequence"/>
</dbReference>
<dbReference type="InterPro" id="IPR036259">
    <property type="entry name" value="MFS_trans_sf"/>
</dbReference>
<organism evidence="10 11">
    <name type="scientific">Hibiscus sabdariffa</name>
    <name type="common">roselle</name>
    <dbReference type="NCBI Taxonomy" id="183260"/>
    <lineage>
        <taxon>Eukaryota</taxon>
        <taxon>Viridiplantae</taxon>
        <taxon>Streptophyta</taxon>
        <taxon>Embryophyta</taxon>
        <taxon>Tracheophyta</taxon>
        <taxon>Spermatophyta</taxon>
        <taxon>Magnoliopsida</taxon>
        <taxon>eudicotyledons</taxon>
        <taxon>Gunneridae</taxon>
        <taxon>Pentapetalae</taxon>
        <taxon>rosids</taxon>
        <taxon>malvids</taxon>
        <taxon>Malvales</taxon>
        <taxon>Malvaceae</taxon>
        <taxon>Malvoideae</taxon>
        <taxon>Hibiscus</taxon>
    </lineage>
</organism>
<feature type="transmembrane region" description="Helical" evidence="8">
    <location>
        <begin position="267"/>
        <end position="288"/>
    </location>
</feature>
<feature type="domain" description="Myb/SANT-like" evidence="9">
    <location>
        <begin position="998"/>
        <end position="1092"/>
    </location>
</feature>
<accession>A0ABR2FMA9</accession>
<feature type="domain" description="Myb/SANT-like" evidence="9">
    <location>
        <begin position="676"/>
        <end position="770"/>
    </location>
</feature>